<proteinExistence type="predicted"/>
<evidence type="ECO:0000313" key="2">
    <source>
        <dbReference type="EMBL" id="AWI84803.1"/>
    </source>
</evidence>
<feature type="region of interest" description="Disordered" evidence="1">
    <location>
        <begin position="48"/>
        <end position="67"/>
    </location>
</feature>
<evidence type="ECO:0000313" key="3">
    <source>
        <dbReference type="Proteomes" id="UP000244915"/>
    </source>
</evidence>
<dbReference type="Proteomes" id="UP000244915">
    <property type="component" value="Chromosome 2"/>
</dbReference>
<name>A0A2U8HG54_9RHOB</name>
<dbReference type="AlphaFoldDB" id="A0A2U8HG54"/>
<organism evidence="2 3">
    <name type="scientific">Alloyangia pacifica</name>
    <dbReference type="NCBI Taxonomy" id="311180"/>
    <lineage>
        <taxon>Bacteria</taxon>
        <taxon>Pseudomonadati</taxon>
        <taxon>Pseudomonadota</taxon>
        <taxon>Alphaproteobacteria</taxon>
        <taxon>Rhodobacterales</taxon>
        <taxon>Roseobacteraceae</taxon>
        <taxon>Alloyangia</taxon>
    </lineage>
</organism>
<reference evidence="2 3" key="1">
    <citation type="submission" date="2017-06" db="EMBL/GenBank/DDBJ databases">
        <title>Yangia sp. YSBP01 complete genome sequence.</title>
        <authorList>
            <person name="Woo J.-H."/>
            <person name="Kim H.-S."/>
        </authorList>
    </citation>
    <scope>NUCLEOTIDE SEQUENCE [LARGE SCALE GENOMIC DNA]</scope>
    <source>
        <strain evidence="2 3">YSBP01</strain>
    </source>
</reference>
<dbReference type="KEGG" id="ypac:CEW88_13505"/>
<gene>
    <name evidence="2" type="ORF">CEW88_13505</name>
</gene>
<feature type="region of interest" description="Disordered" evidence="1">
    <location>
        <begin position="1"/>
        <end position="26"/>
    </location>
</feature>
<evidence type="ECO:0000256" key="1">
    <source>
        <dbReference type="SAM" id="MobiDB-lite"/>
    </source>
</evidence>
<accession>A0A2U8HG54</accession>
<sequence length="67" mass="7577">MPMPRRPAPQQLELFTRPSDSDLVPAPHWQTLPEVARVTLTELMTRPILDHAAGAQAPRRTESRHEA</sequence>
<dbReference type="EMBL" id="CP022190">
    <property type="protein sequence ID" value="AWI84803.1"/>
    <property type="molecule type" value="Genomic_DNA"/>
</dbReference>
<protein>
    <submittedName>
        <fullName evidence="2">Uncharacterized protein</fullName>
    </submittedName>
</protein>